<dbReference type="Proteomes" id="UP000009340">
    <property type="component" value="Unassembled WGS sequence"/>
</dbReference>
<reference evidence="1" key="1">
    <citation type="submission" date="2012-07" db="EMBL/GenBank/DDBJ databases">
        <authorList>
            <person name="Cummings C."/>
        </authorList>
    </citation>
    <scope>NUCLEOTIDE SEQUENCE</scope>
    <source>
        <strain evidence="1">1330</strain>
    </source>
</reference>
<name>K8AKN3_9ENTR</name>
<dbReference type="EMBL" id="CAKW01000148">
    <property type="protein sequence ID" value="CCJ74827.1"/>
    <property type="molecule type" value="Genomic_DNA"/>
</dbReference>
<evidence type="ECO:0000313" key="1">
    <source>
        <dbReference type="EMBL" id="CCJ74827.1"/>
    </source>
</evidence>
<proteinExistence type="predicted"/>
<comment type="caution">
    <text evidence="1">The sequence shown here is derived from an EMBL/GenBank/DDBJ whole genome shotgun (WGS) entry which is preliminary data.</text>
</comment>
<dbReference type="AlphaFoldDB" id="K8AKN3"/>
<sequence>MVVSQAASQASFMMFPQAEWIREMQAAVSQGCSSWVKGEETEY</sequence>
<accession>K8AKN3</accession>
<gene>
    <name evidence="1" type="ORF">BN137_4231</name>
</gene>
<protein>
    <submittedName>
        <fullName evidence="1">Uncharacterized protein</fullName>
    </submittedName>
</protein>
<evidence type="ECO:0000313" key="2">
    <source>
        <dbReference type="Proteomes" id="UP000009340"/>
    </source>
</evidence>
<organism evidence="1 2">
    <name type="scientific">Cronobacter condimenti 1330</name>
    <dbReference type="NCBI Taxonomy" id="1073999"/>
    <lineage>
        <taxon>Bacteria</taxon>
        <taxon>Pseudomonadati</taxon>
        <taxon>Pseudomonadota</taxon>
        <taxon>Gammaproteobacteria</taxon>
        <taxon>Enterobacterales</taxon>
        <taxon>Enterobacteriaceae</taxon>
        <taxon>Cronobacter</taxon>
    </lineage>
</organism>